<reference evidence="1" key="1">
    <citation type="submission" date="2022-10" db="EMBL/GenBank/DDBJ databases">
        <title>Genome Sequence of Xylaria curta.</title>
        <authorList>
            <person name="Buettner E."/>
        </authorList>
    </citation>
    <scope>NUCLEOTIDE SEQUENCE</scope>
    <source>
        <strain evidence="1">Babe10</strain>
    </source>
</reference>
<dbReference type="Proteomes" id="UP001143856">
    <property type="component" value="Unassembled WGS sequence"/>
</dbReference>
<proteinExistence type="predicted"/>
<gene>
    <name evidence="1" type="ORF">NUW58_g7620</name>
</gene>
<evidence type="ECO:0000313" key="1">
    <source>
        <dbReference type="EMBL" id="KAJ2978039.1"/>
    </source>
</evidence>
<sequence>MIKGLSVPAWYAKVIESEEPAINPFDFWGATKKTKKYSKKAKLKTKRTASPNNGWAGYDVPAEEVEDMTEVVVVEHNCGFGELITLVNNLESEIKGLDLGNDLGIRRLE</sequence>
<evidence type="ECO:0000313" key="2">
    <source>
        <dbReference type="Proteomes" id="UP001143856"/>
    </source>
</evidence>
<comment type="caution">
    <text evidence="1">The sequence shown here is derived from an EMBL/GenBank/DDBJ whole genome shotgun (WGS) entry which is preliminary data.</text>
</comment>
<dbReference type="EMBL" id="JAPDGR010002032">
    <property type="protein sequence ID" value="KAJ2978039.1"/>
    <property type="molecule type" value="Genomic_DNA"/>
</dbReference>
<name>A0ACC1NHZ7_9PEZI</name>
<protein>
    <submittedName>
        <fullName evidence="1">Uncharacterized protein</fullName>
    </submittedName>
</protein>
<organism evidence="1 2">
    <name type="scientific">Xylaria curta</name>
    <dbReference type="NCBI Taxonomy" id="42375"/>
    <lineage>
        <taxon>Eukaryota</taxon>
        <taxon>Fungi</taxon>
        <taxon>Dikarya</taxon>
        <taxon>Ascomycota</taxon>
        <taxon>Pezizomycotina</taxon>
        <taxon>Sordariomycetes</taxon>
        <taxon>Xylariomycetidae</taxon>
        <taxon>Xylariales</taxon>
        <taxon>Xylariaceae</taxon>
        <taxon>Xylaria</taxon>
    </lineage>
</organism>
<keyword evidence="2" id="KW-1185">Reference proteome</keyword>
<accession>A0ACC1NHZ7</accession>